<keyword evidence="14" id="KW-1185">Reference proteome</keyword>
<evidence type="ECO:0000256" key="7">
    <source>
        <dbReference type="ARBA" id="ARBA00023136"/>
    </source>
</evidence>
<dbReference type="InterPro" id="IPR043130">
    <property type="entry name" value="CDP-OH_PTrfase_TM_dom"/>
</dbReference>
<dbReference type="GO" id="GO:0005739">
    <property type="term" value="C:mitochondrion"/>
    <property type="evidence" value="ECO:0007669"/>
    <property type="project" value="TreeGrafter"/>
</dbReference>
<dbReference type="GO" id="GO:0043337">
    <property type="term" value="F:cardiolipin synthase (CMP-forming)"/>
    <property type="evidence" value="ECO:0007669"/>
    <property type="project" value="UniProtKB-EC"/>
</dbReference>
<dbReference type="InterPro" id="IPR000462">
    <property type="entry name" value="CDP-OH_P_trans"/>
</dbReference>
<dbReference type="EMBL" id="OC956466">
    <property type="protein sequence ID" value="CAD7664872.1"/>
    <property type="molecule type" value="Genomic_DNA"/>
</dbReference>
<keyword evidence="8" id="KW-0594">Phospholipid biosynthesis</keyword>
<evidence type="ECO:0000313" key="14">
    <source>
        <dbReference type="Proteomes" id="UP000728032"/>
    </source>
</evidence>
<dbReference type="AlphaFoldDB" id="A0A7R9MRI8"/>
<evidence type="ECO:0000256" key="12">
    <source>
        <dbReference type="RuleBase" id="RU003750"/>
    </source>
</evidence>
<gene>
    <name evidence="13" type="ORF">ONB1V03_LOCUS21430</name>
</gene>
<keyword evidence="2" id="KW-0444">Lipid biosynthesis</keyword>
<keyword evidence="7" id="KW-0472">Membrane</keyword>
<dbReference type="Gene3D" id="1.20.120.1760">
    <property type="match status" value="1"/>
</dbReference>
<dbReference type="InterPro" id="IPR050324">
    <property type="entry name" value="CDP-alcohol_PTase-I"/>
</dbReference>
<dbReference type="PROSITE" id="PS00379">
    <property type="entry name" value="CDP_ALCOHOL_P_TRANSF"/>
    <property type="match status" value="1"/>
</dbReference>
<comment type="catalytic activity">
    <reaction evidence="11">
        <text>a CDP-1,2-diacyl-sn-glycerol + a 1,2-diacyl-sn-glycero-3-phospho-(1'-sn-glycerol) = a cardiolipin + CMP + H(+)</text>
        <dbReference type="Rhea" id="RHEA:32931"/>
        <dbReference type="ChEBI" id="CHEBI:15378"/>
        <dbReference type="ChEBI" id="CHEBI:58332"/>
        <dbReference type="ChEBI" id="CHEBI:60377"/>
        <dbReference type="ChEBI" id="CHEBI:62237"/>
        <dbReference type="ChEBI" id="CHEBI:64716"/>
        <dbReference type="EC" id="2.7.8.41"/>
    </reaction>
</comment>
<evidence type="ECO:0000256" key="4">
    <source>
        <dbReference type="ARBA" id="ARBA00022692"/>
    </source>
</evidence>
<dbReference type="Proteomes" id="UP000728032">
    <property type="component" value="Unassembled WGS sequence"/>
</dbReference>
<protein>
    <recommendedName>
        <fullName evidence="10">cardiolipin synthase (CMP-forming)</fullName>
        <ecNumber evidence="10">2.7.8.41</ecNumber>
    </recommendedName>
</protein>
<sequence length="145" mass="16368">MYLLSQRLSQQLIRTNATAFGVCCHHLRNKWQSFVVVNNRLTKRCLRASSAVLTTNSNHKPINTDINANKESNDYNKVFTFPNVLCMTRIAFTPVIGYLVIDHHFTTALTLCAIGSITDLLDGYYARRYNCVTKLGAILDPLADK</sequence>
<keyword evidence="3 12" id="KW-0808">Transferase</keyword>
<evidence type="ECO:0000256" key="8">
    <source>
        <dbReference type="ARBA" id="ARBA00023209"/>
    </source>
</evidence>
<feature type="non-terminal residue" evidence="13">
    <location>
        <position position="1"/>
    </location>
</feature>
<name>A0A7R9MRI8_9ACAR</name>
<keyword evidence="9" id="KW-1208">Phospholipid metabolism</keyword>
<evidence type="ECO:0000256" key="10">
    <source>
        <dbReference type="ARBA" id="ARBA00039001"/>
    </source>
</evidence>
<dbReference type="PANTHER" id="PTHR14269:SF60">
    <property type="entry name" value="CARDIOLIPIN SYNTHASE (CMP-FORMING)"/>
    <property type="match status" value="1"/>
</dbReference>
<dbReference type="GO" id="GO:0032049">
    <property type="term" value="P:cardiolipin biosynthetic process"/>
    <property type="evidence" value="ECO:0007669"/>
    <property type="project" value="TreeGrafter"/>
</dbReference>
<evidence type="ECO:0000256" key="11">
    <source>
        <dbReference type="ARBA" id="ARBA00047433"/>
    </source>
</evidence>
<evidence type="ECO:0000256" key="3">
    <source>
        <dbReference type="ARBA" id="ARBA00022679"/>
    </source>
</evidence>
<reference evidence="13" key="1">
    <citation type="submission" date="2020-11" db="EMBL/GenBank/DDBJ databases">
        <authorList>
            <person name="Tran Van P."/>
        </authorList>
    </citation>
    <scope>NUCLEOTIDE SEQUENCE</scope>
</reference>
<dbReference type="GO" id="GO:0016020">
    <property type="term" value="C:membrane"/>
    <property type="evidence" value="ECO:0007669"/>
    <property type="project" value="UniProtKB-SubCell"/>
</dbReference>
<dbReference type="Pfam" id="PF01066">
    <property type="entry name" value="CDP-OH_P_transf"/>
    <property type="match status" value="1"/>
</dbReference>
<dbReference type="InterPro" id="IPR048254">
    <property type="entry name" value="CDP_ALCOHOL_P_TRANSF_CS"/>
</dbReference>
<keyword evidence="5" id="KW-1133">Transmembrane helix</keyword>
<proteinExistence type="inferred from homology"/>
<accession>A0A7R9MRI8</accession>
<evidence type="ECO:0000256" key="9">
    <source>
        <dbReference type="ARBA" id="ARBA00023264"/>
    </source>
</evidence>
<evidence type="ECO:0000256" key="6">
    <source>
        <dbReference type="ARBA" id="ARBA00023098"/>
    </source>
</evidence>
<comment type="subcellular location">
    <subcellularLocation>
        <location evidence="1">Membrane</location>
        <topology evidence="1">Multi-pass membrane protein</topology>
    </subcellularLocation>
</comment>
<dbReference type="EC" id="2.7.8.41" evidence="10"/>
<evidence type="ECO:0000256" key="2">
    <source>
        <dbReference type="ARBA" id="ARBA00022516"/>
    </source>
</evidence>
<dbReference type="EMBL" id="CAJPVJ010041641">
    <property type="protein sequence ID" value="CAG2182009.1"/>
    <property type="molecule type" value="Genomic_DNA"/>
</dbReference>
<keyword evidence="6" id="KW-0443">Lipid metabolism</keyword>
<evidence type="ECO:0000313" key="13">
    <source>
        <dbReference type="EMBL" id="CAD7664872.1"/>
    </source>
</evidence>
<evidence type="ECO:0000256" key="5">
    <source>
        <dbReference type="ARBA" id="ARBA00022989"/>
    </source>
</evidence>
<comment type="similarity">
    <text evidence="12">Belongs to the CDP-alcohol phosphatidyltransferase class-I family.</text>
</comment>
<keyword evidence="4" id="KW-0812">Transmembrane</keyword>
<dbReference type="OrthoDB" id="10020554at2759"/>
<evidence type="ECO:0000256" key="1">
    <source>
        <dbReference type="ARBA" id="ARBA00004141"/>
    </source>
</evidence>
<organism evidence="13">
    <name type="scientific">Oppiella nova</name>
    <dbReference type="NCBI Taxonomy" id="334625"/>
    <lineage>
        <taxon>Eukaryota</taxon>
        <taxon>Metazoa</taxon>
        <taxon>Ecdysozoa</taxon>
        <taxon>Arthropoda</taxon>
        <taxon>Chelicerata</taxon>
        <taxon>Arachnida</taxon>
        <taxon>Acari</taxon>
        <taxon>Acariformes</taxon>
        <taxon>Sarcoptiformes</taxon>
        <taxon>Oribatida</taxon>
        <taxon>Brachypylina</taxon>
        <taxon>Oppioidea</taxon>
        <taxon>Oppiidae</taxon>
        <taxon>Oppiella</taxon>
    </lineage>
</organism>
<dbReference type="PANTHER" id="PTHR14269">
    <property type="entry name" value="CDP-DIACYLGLYCEROL--GLYCEROL-3-PHOSPHATE 3-PHOSPHATIDYLTRANSFERASE-RELATED"/>
    <property type="match status" value="1"/>
</dbReference>